<evidence type="ECO:0000313" key="5">
    <source>
        <dbReference type="Proteomes" id="UP001530293"/>
    </source>
</evidence>
<feature type="chain" id="PRO_5044831943" evidence="3">
    <location>
        <begin position="26"/>
        <end position="466"/>
    </location>
</feature>
<keyword evidence="3" id="KW-0732">Signal</keyword>
<evidence type="ECO:0000256" key="2">
    <source>
        <dbReference type="SAM" id="MobiDB-lite"/>
    </source>
</evidence>
<dbReference type="Proteomes" id="UP001530293">
    <property type="component" value="Unassembled WGS sequence"/>
</dbReference>
<name>A0ABD3MU87_9STRA</name>
<accession>A0ABD3MU87</accession>
<keyword evidence="5" id="KW-1185">Reference proteome</keyword>
<proteinExistence type="predicted"/>
<dbReference type="AlphaFoldDB" id="A0ABD3MU87"/>
<reference evidence="4 5" key="1">
    <citation type="submission" date="2024-10" db="EMBL/GenBank/DDBJ databases">
        <title>Updated reference genomes for cyclostephanoid diatoms.</title>
        <authorList>
            <person name="Roberts W.R."/>
            <person name="Alverson A.J."/>
        </authorList>
    </citation>
    <scope>NUCLEOTIDE SEQUENCE [LARGE SCALE GENOMIC DNA]</scope>
    <source>
        <strain evidence="4 5">AJA232-27</strain>
    </source>
</reference>
<sequence length="466" mass="51305">MISSSTLILVMLPFLIGVMTPTADGFPTNYCIISSYYLFTHQQKQQYHPSCATKLMLSPPRSISLSQSPTRTISSRNIIGMVERRGTSTVSEMEAESNILREEIKELKKEALRRLEELSEQLTSTTTTTILTTATTSSPDTIPMATIAVKKTEVVDNLTLLPPPTPILFTSTTKDELDDLSTSSSLSNKEGEKKKKSTKGSNRGLTNLLDGTRWKVSLSIGREPGTWMPSTWGKSGSRINVSFVMDFTSSQLYDRDDFLRGSYAGCKVLHVVNNQATLGPTVSEGARTYPIKDGGWRMIKGEGPMGTDLLRFYVEFDERVAHSGGDVDVPKGRVYCSCGYFPFAEGGGDGGGSAREAFTKELTIIEERIASLRSKRAEITNPFNFDGIKLSREIFRLNQQAEMINGKLMVASVREPDRRLLRFSKDGDVGLTKEGGVCIQVHKGPTIEYHILGRFGIASVDGTSMN</sequence>
<evidence type="ECO:0000256" key="3">
    <source>
        <dbReference type="SAM" id="SignalP"/>
    </source>
</evidence>
<keyword evidence="1" id="KW-0175">Coiled coil</keyword>
<comment type="caution">
    <text evidence="4">The sequence shown here is derived from an EMBL/GenBank/DDBJ whole genome shotgun (WGS) entry which is preliminary data.</text>
</comment>
<feature type="region of interest" description="Disordered" evidence="2">
    <location>
        <begin position="178"/>
        <end position="207"/>
    </location>
</feature>
<organism evidence="4 5">
    <name type="scientific">Discostella pseudostelligera</name>
    <dbReference type="NCBI Taxonomy" id="259834"/>
    <lineage>
        <taxon>Eukaryota</taxon>
        <taxon>Sar</taxon>
        <taxon>Stramenopiles</taxon>
        <taxon>Ochrophyta</taxon>
        <taxon>Bacillariophyta</taxon>
        <taxon>Coscinodiscophyceae</taxon>
        <taxon>Thalassiosirophycidae</taxon>
        <taxon>Stephanodiscales</taxon>
        <taxon>Stephanodiscaceae</taxon>
        <taxon>Discostella</taxon>
    </lineage>
</organism>
<evidence type="ECO:0000313" key="4">
    <source>
        <dbReference type="EMBL" id="KAL3766997.1"/>
    </source>
</evidence>
<feature type="coiled-coil region" evidence="1">
    <location>
        <begin position="90"/>
        <end position="128"/>
    </location>
</feature>
<dbReference type="EMBL" id="JALLBG020000078">
    <property type="protein sequence ID" value="KAL3766997.1"/>
    <property type="molecule type" value="Genomic_DNA"/>
</dbReference>
<gene>
    <name evidence="4" type="ORF">ACHAWU_004495</name>
</gene>
<feature type="signal peptide" evidence="3">
    <location>
        <begin position="1"/>
        <end position="25"/>
    </location>
</feature>
<evidence type="ECO:0000256" key="1">
    <source>
        <dbReference type="SAM" id="Coils"/>
    </source>
</evidence>
<protein>
    <submittedName>
        <fullName evidence="4">Uncharacterized protein</fullName>
    </submittedName>
</protein>